<evidence type="ECO:0000256" key="1">
    <source>
        <dbReference type="ARBA" id="ARBA00008950"/>
    </source>
</evidence>
<evidence type="ECO:0000313" key="4">
    <source>
        <dbReference type="EMBL" id="VEU82556.1"/>
    </source>
</evidence>
<keyword evidence="2" id="KW-0479">Metal-binding</keyword>
<comment type="cofactor">
    <cofactor evidence="2">
        <name>a divalent metal cation</name>
        <dbReference type="ChEBI" id="CHEBI:60240"/>
    </cofactor>
</comment>
<organism evidence="4 5">
    <name type="scientific">Acholeplasma hippikon</name>
    <dbReference type="NCBI Taxonomy" id="264636"/>
    <lineage>
        <taxon>Bacteria</taxon>
        <taxon>Bacillati</taxon>
        <taxon>Mycoplasmatota</taxon>
        <taxon>Mollicutes</taxon>
        <taxon>Acholeplasmatales</taxon>
        <taxon>Acholeplasmataceae</taxon>
        <taxon>Acholeplasma</taxon>
    </lineage>
</organism>
<keyword evidence="5" id="KW-1185">Reference proteome</keyword>
<reference evidence="4 5" key="1">
    <citation type="submission" date="2019-01" db="EMBL/GenBank/DDBJ databases">
        <authorList>
            <consortium name="Pathogen Informatics"/>
        </authorList>
    </citation>
    <scope>NUCLEOTIDE SEQUENCE [LARGE SCALE GENOMIC DNA]</scope>
    <source>
        <strain evidence="4 5">NCTC10172</strain>
    </source>
</reference>
<dbReference type="Gene3D" id="3.60.21.10">
    <property type="match status" value="1"/>
</dbReference>
<dbReference type="InterPro" id="IPR000979">
    <property type="entry name" value="Phosphodiesterase_MJ0936/Vps29"/>
</dbReference>
<dbReference type="GO" id="GO:0016787">
    <property type="term" value="F:hydrolase activity"/>
    <property type="evidence" value="ECO:0007669"/>
    <property type="project" value="UniProtKB-UniRule"/>
</dbReference>
<evidence type="ECO:0000256" key="2">
    <source>
        <dbReference type="RuleBase" id="RU362039"/>
    </source>
</evidence>
<comment type="similarity">
    <text evidence="1 2">Belongs to the metallophosphoesterase superfamily. YfcE family.</text>
</comment>
<name>A0A449BJB6_9MOLU</name>
<keyword evidence="4" id="KW-0378">Hydrolase</keyword>
<dbReference type="STRING" id="1408416.GCA_000702765_00911"/>
<dbReference type="Proteomes" id="UP000290909">
    <property type="component" value="Chromosome"/>
</dbReference>
<dbReference type="EMBL" id="LR215050">
    <property type="protein sequence ID" value="VEU82556.1"/>
    <property type="molecule type" value="Genomic_DNA"/>
</dbReference>
<feature type="domain" description="Calcineurin-like phosphoesterase" evidence="3">
    <location>
        <begin position="5"/>
        <end position="98"/>
    </location>
</feature>
<protein>
    <recommendedName>
        <fullName evidence="2">Phosphoesterase</fullName>
        <ecNumber evidence="2">3.1.4.-</ecNumber>
    </recommendedName>
</protein>
<evidence type="ECO:0000313" key="5">
    <source>
        <dbReference type="Proteomes" id="UP000290909"/>
    </source>
</evidence>
<dbReference type="GO" id="GO:0046872">
    <property type="term" value="F:metal ion binding"/>
    <property type="evidence" value="ECO:0007669"/>
    <property type="project" value="UniProtKB-KW"/>
</dbReference>
<sequence>MVTIEQSKMIAVKGNNDYFLDLPLSRIIDFDGKKILLVHGHMEDVKYGLGKLQVEAFKNKVDICIFGHTHEAFYKNIEGVEFINPGALSGLKDKSYAVYESGRVSFINADWRTSVKKCFRLF</sequence>
<accession>A0A449BJB6</accession>
<dbReference type="EC" id="3.1.4.-" evidence="2"/>
<proteinExistence type="inferred from homology"/>
<dbReference type="NCBIfam" id="TIGR00040">
    <property type="entry name" value="yfcE"/>
    <property type="match status" value="1"/>
</dbReference>
<evidence type="ECO:0000259" key="3">
    <source>
        <dbReference type="Pfam" id="PF12850"/>
    </source>
</evidence>
<gene>
    <name evidence="4" type="ORF">NCTC10172_00573</name>
</gene>
<dbReference type="Pfam" id="PF12850">
    <property type="entry name" value="Metallophos_2"/>
    <property type="match status" value="1"/>
</dbReference>
<dbReference type="AlphaFoldDB" id="A0A449BJB6"/>
<dbReference type="PANTHER" id="PTHR11124">
    <property type="entry name" value="VACUOLAR SORTING PROTEIN VPS29"/>
    <property type="match status" value="1"/>
</dbReference>
<dbReference type="KEGG" id="ahk:NCTC10172_00573"/>
<dbReference type="InterPro" id="IPR024654">
    <property type="entry name" value="Calcineurin-like_PHP_lpxH"/>
</dbReference>
<dbReference type="SUPFAM" id="SSF56300">
    <property type="entry name" value="Metallo-dependent phosphatases"/>
    <property type="match status" value="1"/>
</dbReference>
<dbReference type="InterPro" id="IPR029052">
    <property type="entry name" value="Metallo-depent_PP-like"/>
</dbReference>